<protein>
    <recommendedName>
        <fullName evidence="1">DUF2357 domain-containing protein</fullName>
    </recommendedName>
</protein>
<feature type="domain" description="DUF2357" evidence="1">
    <location>
        <begin position="132"/>
        <end position="381"/>
    </location>
</feature>
<sequence>MASPHTGSLNQSVELLRVETNLFNLYIQGKPFHPTVESLQLHRTDTEQWVDARLHISALSTPLIIERISAFNPERGVLEPWQSGSPSFPMFYETQSYELVIEKKQDIALTFHHENVYLRHAVKPLGSMILCGILNFQNEVGLTELELRSNGQPMFQLQLEVFPSKMDYKQDYQMILNDVNQQIYNLSFDFLRKTYHLTGLKETRNQSLTEFFTILQHVFDQLVQAVERIKASPHAQLQVENRIVDASRVKKAGKENIAFLTKRPQLLIPDEKLGMIAAHDQRFRPSHALETKRHVHYDTMENRFIRWVLLRISTKLKDLKVRLIEKNRLQDPLLNKRLSYMQTQLQRLLNLDFLRVGEMRQLSITLVLQMAPGYREVYRNYLMLMKGLSIQSDLFRLSMKDLAQLYEYWCFLKIHDLLNRKYELLKQDIIKVNRTGVFVTLDKSQQARMVYRNPKNDEIFTLYYNTLPKGDRSPTLSQRPDNVLTLKKNDAAAEYKYIFDAKYRLNPAYEGTFYYDKYKLPGPEEDDINTMHRYRDAIVYEDGQSREMERSMFGAYVLFPYHNEEQFREHRFYKSIELVNVGAFPFLPNSTKLMEDFLDEIIMDSPEKAYERSTRPRGTKDYYRNKFTGKNVLVGSLREASQLDAALKYGFYHVPLANISDHKLLTQFEYVALYQSRGRFQANGDAGIHWYGKIADWKVIRRKEITERPARRGTEEQLYVKFTVEKWLKRERPIVPGGRGIYTLLYTSKYMFDRALEIAELKLETEEDLLQWREQRRRGPVHVELDHEQVDLASKVVGVRVVEQGEK</sequence>
<evidence type="ECO:0000259" key="1">
    <source>
        <dbReference type="Pfam" id="PF09823"/>
    </source>
</evidence>
<reference evidence="2" key="1">
    <citation type="submission" date="2021-06" db="EMBL/GenBank/DDBJ databases">
        <authorList>
            <person name="Criscuolo A."/>
        </authorList>
    </citation>
    <scope>NUCLEOTIDE SEQUENCE</scope>
    <source>
        <strain evidence="2">CIP111600</strain>
    </source>
</reference>
<dbReference type="Proteomes" id="UP000693672">
    <property type="component" value="Unassembled WGS sequence"/>
</dbReference>
<gene>
    <name evidence="2" type="ORF">PAESOLCIP111_05274</name>
</gene>
<dbReference type="EMBL" id="CAJVAS010000036">
    <property type="protein sequence ID" value="CAG7646928.1"/>
    <property type="molecule type" value="Genomic_DNA"/>
</dbReference>
<accession>A0A916K948</accession>
<evidence type="ECO:0000313" key="2">
    <source>
        <dbReference type="EMBL" id="CAG7646928.1"/>
    </source>
</evidence>
<organism evidence="2 3">
    <name type="scientific">Paenibacillus solanacearum</name>
    <dbReference type="NCBI Taxonomy" id="2048548"/>
    <lineage>
        <taxon>Bacteria</taxon>
        <taxon>Bacillati</taxon>
        <taxon>Bacillota</taxon>
        <taxon>Bacilli</taxon>
        <taxon>Bacillales</taxon>
        <taxon>Paenibacillaceae</taxon>
        <taxon>Paenibacillus</taxon>
    </lineage>
</organism>
<dbReference type="Pfam" id="PF04411">
    <property type="entry name" value="PDDEXK_7"/>
    <property type="match status" value="1"/>
</dbReference>
<evidence type="ECO:0000313" key="3">
    <source>
        <dbReference type="Proteomes" id="UP000693672"/>
    </source>
</evidence>
<dbReference type="InterPro" id="IPR007505">
    <property type="entry name" value="PDDEXK_7"/>
</dbReference>
<name>A0A916K948_9BACL</name>
<dbReference type="AlphaFoldDB" id="A0A916K948"/>
<dbReference type="InterPro" id="IPR018633">
    <property type="entry name" value="DUF2357"/>
</dbReference>
<keyword evidence="3" id="KW-1185">Reference proteome</keyword>
<comment type="caution">
    <text evidence="2">The sequence shown here is derived from an EMBL/GenBank/DDBJ whole genome shotgun (WGS) entry which is preliminary data.</text>
</comment>
<dbReference type="Pfam" id="PF09823">
    <property type="entry name" value="DUF2357"/>
    <property type="match status" value="1"/>
</dbReference>
<proteinExistence type="predicted"/>